<reference evidence="4" key="1">
    <citation type="submission" date="2023-07" db="EMBL/GenBank/DDBJ databases">
        <title>30 novel species of actinomycetes from the DSMZ collection.</title>
        <authorList>
            <person name="Nouioui I."/>
        </authorList>
    </citation>
    <scope>NUCLEOTIDE SEQUENCE [LARGE SCALE GENOMIC DNA]</scope>
    <source>
        <strain evidence="4">DSM 44917</strain>
    </source>
</reference>
<name>A0ABU2L435_9ACTN</name>
<gene>
    <name evidence="3" type="ORF">RM780_05030</name>
</gene>
<dbReference type="Pfam" id="PF08327">
    <property type="entry name" value="AHSA1"/>
    <property type="match status" value="1"/>
</dbReference>
<dbReference type="Gene3D" id="3.30.530.20">
    <property type="match status" value="1"/>
</dbReference>
<accession>A0ABU2L435</accession>
<dbReference type="InterPro" id="IPR013538">
    <property type="entry name" value="ASHA1/2-like_C"/>
</dbReference>
<protein>
    <submittedName>
        <fullName evidence="3">SRPBCC domain-containing protein</fullName>
    </submittedName>
</protein>
<dbReference type="SUPFAM" id="SSF55961">
    <property type="entry name" value="Bet v1-like"/>
    <property type="match status" value="1"/>
</dbReference>
<dbReference type="InterPro" id="IPR023393">
    <property type="entry name" value="START-like_dom_sf"/>
</dbReference>
<dbReference type="CDD" id="cd07814">
    <property type="entry name" value="SRPBCC_CalC_Aha1-like"/>
    <property type="match status" value="1"/>
</dbReference>
<evidence type="ECO:0000256" key="1">
    <source>
        <dbReference type="ARBA" id="ARBA00006817"/>
    </source>
</evidence>
<dbReference type="RefSeq" id="WP_311629253.1">
    <property type="nucleotide sequence ID" value="NZ_JAVREN010000005.1"/>
</dbReference>
<evidence type="ECO:0000259" key="2">
    <source>
        <dbReference type="Pfam" id="PF08327"/>
    </source>
</evidence>
<comment type="similarity">
    <text evidence="1">Belongs to the AHA1 family.</text>
</comment>
<keyword evidence="4" id="KW-1185">Reference proteome</keyword>
<feature type="domain" description="Activator of Hsp90 ATPase homologue 1/2-like C-terminal" evidence="2">
    <location>
        <begin position="20"/>
        <end position="140"/>
    </location>
</feature>
<sequence>MTANDTAQAPSYTLTRELEAPVAAVWDAWTEREHFVEWFGVIPETVELDVRPGGSWSSTIVTPVGDFPMSGGYAEVVPRRRLVTTMNVGRPEPAVMEMDLTPLGEGRTRIVLSQECDSEEERDQAREGSTMLLDALTAYLAR</sequence>
<dbReference type="EMBL" id="JAVREN010000005">
    <property type="protein sequence ID" value="MDT0306325.1"/>
    <property type="molecule type" value="Genomic_DNA"/>
</dbReference>
<organism evidence="3 4">
    <name type="scientific">Streptomyces boetiae</name>
    <dbReference type="NCBI Taxonomy" id="3075541"/>
    <lineage>
        <taxon>Bacteria</taxon>
        <taxon>Bacillati</taxon>
        <taxon>Actinomycetota</taxon>
        <taxon>Actinomycetes</taxon>
        <taxon>Kitasatosporales</taxon>
        <taxon>Streptomycetaceae</taxon>
        <taxon>Streptomyces</taxon>
    </lineage>
</organism>
<evidence type="ECO:0000313" key="4">
    <source>
        <dbReference type="Proteomes" id="UP001183388"/>
    </source>
</evidence>
<proteinExistence type="inferred from homology"/>
<evidence type="ECO:0000313" key="3">
    <source>
        <dbReference type="EMBL" id="MDT0306325.1"/>
    </source>
</evidence>
<comment type="caution">
    <text evidence="3">The sequence shown here is derived from an EMBL/GenBank/DDBJ whole genome shotgun (WGS) entry which is preliminary data.</text>
</comment>
<dbReference type="Proteomes" id="UP001183388">
    <property type="component" value="Unassembled WGS sequence"/>
</dbReference>